<organism evidence="3 4">
    <name type="scientific">Geodermatophilus obscurus</name>
    <dbReference type="NCBI Taxonomy" id="1861"/>
    <lineage>
        <taxon>Bacteria</taxon>
        <taxon>Bacillati</taxon>
        <taxon>Actinomycetota</taxon>
        <taxon>Actinomycetes</taxon>
        <taxon>Geodermatophilales</taxon>
        <taxon>Geodermatophilaceae</taxon>
        <taxon>Geodermatophilus</taxon>
    </lineage>
</organism>
<reference evidence="4" key="1">
    <citation type="submission" date="2016-10" db="EMBL/GenBank/DDBJ databases">
        <authorList>
            <person name="Varghese N."/>
            <person name="Submissions S."/>
        </authorList>
    </citation>
    <scope>NUCLEOTIDE SEQUENCE [LARGE SCALE GENOMIC DNA]</scope>
    <source>
        <strain evidence="4">DSM 43161</strain>
    </source>
</reference>
<dbReference type="SUPFAM" id="SSF48452">
    <property type="entry name" value="TPR-like"/>
    <property type="match status" value="2"/>
</dbReference>
<dbReference type="InterPro" id="IPR011990">
    <property type="entry name" value="TPR-like_helical_dom_sf"/>
</dbReference>
<keyword evidence="2" id="KW-0802">TPR repeat</keyword>
<sequence length="436" mass="44998">MSRRRALGAVVAGLVLLLVAGATLSAGWRDDRPAPGTSAPAAAPADPLAQAISTAQDRLAELPGDWTTWAQLGAAYVEQARVTADPSYYGRAEGALQQSLALRPEGNEPALTGLGALANARHDFRAAADLAGRALDVNPFSAAALGVLVDARHQLGDHAGATEALGRMLELQPGVASFTRASYDAELRGDDPAAVTALEQALDLAATPSDEAFCRTQLGALAFSTGDLAEAERQFTAGLAVRPGDAGLLLGQSRVLAARGDEGAAVETYRSLVAARPLPEHLVEYGEYLLSLGREAEAREQFAVVGTIRALFADSGVRDDLGVALFEADHGDPAAAVAAAEAEFAGRQNPDAHDALAWALHSAGRDAEALVHAQAATALGGAPALFLYHRGVIEAALGQTDRARATLTGVLDTQPTFSAWHAPRAQALLDSLGGPL</sequence>
<protein>
    <submittedName>
        <fullName evidence="3">Tetratricopeptide repeat</fullName>
    </submittedName>
</protein>
<dbReference type="EMBL" id="FOWE01000003">
    <property type="protein sequence ID" value="SFO12382.1"/>
    <property type="molecule type" value="Genomic_DNA"/>
</dbReference>
<dbReference type="PANTHER" id="PTHR45586:SF1">
    <property type="entry name" value="LIPOPOLYSACCHARIDE ASSEMBLY PROTEIN B"/>
    <property type="match status" value="1"/>
</dbReference>
<name>A0A1I5ELI5_9ACTN</name>
<evidence type="ECO:0000313" key="3">
    <source>
        <dbReference type="EMBL" id="SFO12382.1"/>
    </source>
</evidence>
<keyword evidence="1" id="KW-0677">Repeat</keyword>
<dbReference type="AlphaFoldDB" id="A0A1I5ELI5"/>
<proteinExistence type="predicted"/>
<dbReference type="RefSeq" id="WP_177225143.1">
    <property type="nucleotide sequence ID" value="NZ_FOWE01000003.1"/>
</dbReference>
<dbReference type="Pfam" id="PF13432">
    <property type="entry name" value="TPR_16"/>
    <property type="match status" value="2"/>
</dbReference>
<dbReference type="SMART" id="SM00028">
    <property type="entry name" value="TPR"/>
    <property type="match status" value="5"/>
</dbReference>
<evidence type="ECO:0000256" key="1">
    <source>
        <dbReference type="ARBA" id="ARBA00022737"/>
    </source>
</evidence>
<dbReference type="Gene3D" id="1.25.40.10">
    <property type="entry name" value="Tetratricopeptide repeat domain"/>
    <property type="match status" value="2"/>
</dbReference>
<dbReference type="Proteomes" id="UP000183642">
    <property type="component" value="Unassembled WGS sequence"/>
</dbReference>
<evidence type="ECO:0000256" key="2">
    <source>
        <dbReference type="ARBA" id="ARBA00022803"/>
    </source>
</evidence>
<dbReference type="InterPro" id="IPR051012">
    <property type="entry name" value="CellSynth/LPSAsmb/PSIAsmb"/>
</dbReference>
<accession>A0A1I5ELI5</accession>
<evidence type="ECO:0000313" key="4">
    <source>
        <dbReference type="Proteomes" id="UP000183642"/>
    </source>
</evidence>
<keyword evidence="4" id="KW-1185">Reference proteome</keyword>
<gene>
    <name evidence="3" type="ORF">SAMN05660359_01567</name>
</gene>
<dbReference type="InterPro" id="IPR019734">
    <property type="entry name" value="TPR_rpt"/>
</dbReference>
<dbReference type="PANTHER" id="PTHR45586">
    <property type="entry name" value="TPR REPEAT-CONTAINING PROTEIN PA4667"/>
    <property type="match status" value="1"/>
</dbReference>